<reference evidence="3 4" key="1">
    <citation type="submission" date="2020-07" db="EMBL/GenBank/DDBJ databases">
        <title>Spirosoma foliorum sp. nov., isolated from the leaves on the Nejang mountain Korea, Republic of.</title>
        <authorList>
            <person name="Ho H."/>
            <person name="Lee Y.-J."/>
            <person name="Nurcahyanto D.-A."/>
            <person name="Kim S.-G."/>
        </authorList>
    </citation>
    <scope>NUCLEOTIDE SEQUENCE [LARGE SCALE GENOMIC DNA]</scope>
    <source>
        <strain evidence="3 4">PL0136</strain>
    </source>
</reference>
<dbReference type="Gene3D" id="3.40.50.11350">
    <property type="match status" value="1"/>
</dbReference>
<organism evidence="3 4">
    <name type="scientific">Spirosoma foliorum</name>
    <dbReference type="NCBI Taxonomy" id="2710596"/>
    <lineage>
        <taxon>Bacteria</taxon>
        <taxon>Pseudomonadati</taxon>
        <taxon>Bacteroidota</taxon>
        <taxon>Cytophagia</taxon>
        <taxon>Cytophagales</taxon>
        <taxon>Cytophagaceae</taxon>
        <taxon>Spirosoma</taxon>
    </lineage>
</organism>
<accession>A0A7G5GTE8</accession>
<dbReference type="KEGG" id="sfol:H3H32_30085"/>
<keyword evidence="2 3" id="KW-0808">Transferase</keyword>
<dbReference type="PANTHER" id="PTHR11927">
    <property type="entry name" value="GALACTOSIDE 2-L-FUCOSYLTRANSFERASE"/>
    <property type="match status" value="1"/>
</dbReference>
<evidence type="ECO:0000313" key="3">
    <source>
        <dbReference type="EMBL" id="QMW02140.1"/>
    </source>
</evidence>
<dbReference type="PANTHER" id="PTHR11927:SF9">
    <property type="entry name" value="L-FUCOSYLTRANSFERASE"/>
    <property type="match status" value="1"/>
</dbReference>
<proteinExistence type="predicted"/>
<keyword evidence="1 3" id="KW-0328">Glycosyltransferase</keyword>
<keyword evidence="4" id="KW-1185">Reference proteome</keyword>
<dbReference type="Pfam" id="PF01531">
    <property type="entry name" value="Glyco_transf_11"/>
    <property type="match status" value="1"/>
</dbReference>
<gene>
    <name evidence="3" type="ORF">H3H32_30085</name>
</gene>
<dbReference type="GO" id="GO:0005975">
    <property type="term" value="P:carbohydrate metabolic process"/>
    <property type="evidence" value="ECO:0007669"/>
    <property type="project" value="InterPro"/>
</dbReference>
<dbReference type="GO" id="GO:0016020">
    <property type="term" value="C:membrane"/>
    <property type="evidence" value="ECO:0007669"/>
    <property type="project" value="InterPro"/>
</dbReference>
<evidence type="ECO:0000256" key="2">
    <source>
        <dbReference type="ARBA" id="ARBA00022679"/>
    </source>
</evidence>
<protein>
    <submittedName>
        <fullName evidence="3">Alpha-1,2-fucosyltransferase</fullName>
    </submittedName>
</protein>
<dbReference type="GO" id="GO:0008107">
    <property type="term" value="F:galactoside 2-alpha-L-fucosyltransferase activity"/>
    <property type="evidence" value="ECO:0007669"/>
    <property type="project" value="InterPro"/>
</dbReference>
<dbReference type="EMBL" id="CP059732">
    <property type="protein sequence ID" value="QMW02140.1"/>
    <property type="molecule type" value="Genomic_DNA"/>
</dbReference>
<dbReference type="RefSeq" id="WP_182459415.1">
    <property type="nucleotide sequence ID" value="NZ_CP059732.1"/>
</dbReference>
<evidence type="ECO:0000256" key="1">
    <source>
        <dbReference type="ARBA" id="ARBA00022676"/>
    </source>
</evidence>
<name>A0A7G5GTE8_9BACT</name>
<dbReference type="InterPro" id="IPR002516">
    <property type="entry name" value="Glyco_trans_11"/>
</dbReference>
<evidence type="ECO:0000313" key="4">
    <source>
        <dbReference type="Proteomes" id="UP000515369"/>
    </source>
</evidence>
<dbReference type="CDD" id="cd11301">
    <property type="entry name" value="Fut1_Fut2_like"/>
    <property type="match status" value="1"/>
</dbReference>
<dbReference type="AlphaFoldDB" id="A0A7G5GTE8"/>
<dbReference type="Proteomes" id="UP000515369">
    <property type="component" value="Chromosome"/>
</dbReference>
<sequence length="290" mass="34145">MIISRISSGLGNQLFQYAVGRNLALTKKTALYIDLSYYRCEYSDDTPRKFKLDFFSVSYNNLQKSPLEYLSKATRLLPNRSWRPFVAYLKEKYFHFDPQVLTEDVGCLILQGFWQSEAYFRQHADTIRRELQLSRIPSIEFEAYHQQIQDSPLPVSIHVRRGDYVSHPDFSKRFGFVGLDYYQRAVDILTKQHKNPQFFVFSDELAWAKQNLTLPEHTVFVQNTGPTADVADLVLMSRCHHHIIANSSFSWWSAWLNHNPDKLIIYPKNWFRNQPDWNTKDLHPSGWLPC</sequence>